<dbReference type="InterPro" id="IPR006564">
    <property type="entry name" value="Znf_PMZ"/>
</dbReference>
<dbReference type="RefSeq" id="XP_010324632.1">
    <property type="nucleotide sequence ID" value="XM_010326330.4"/>
</dbReference>
<evidence type="ECO:0000313" key="6">
    <source>
        <dbReference type="EnsemblPlants" id="Solyc08g008083.1.1"/>
    </source>
</evidence>
<reference evidence="6" key="2">
    <citation type="submission" date="2019-01" db="UniProtKB">
        <authorList>
            <consortium name="EnsemblPlants"/>
        </authorList>
    </citation>
    <scope>IDENTIFICATION</scope>
    <source>
        <strain evidence="6">cv. Heinz 1706</strain>
    </source>
</reference>
<evidence type="ECO:0000256" key="1">
    <source>
        <dbReference type="ARBA" id="ARBA00022723"/>
    </source>
</evidence>
<evidence type="ECO:0000256" key="3">
    <source>
        <dbReference type="ARBA" id="ARBA00022833"/>
    </source>
</evidence>
<dbReference type="SMART" id="SM00666">
    <property type="entry name" value="PB1"/>
    <property type="match status" value="1"/>
</dbReference>
<dbReference type="OrthoDB" id="125347at2759"/>
<dbReference type="InterPro" id="IPR018289">
    <property type="entry name" value="MULE_transposase_dom"/>
</dbReference>
<dbReference type="Pfam" id="PF04434">
    <property type="entry name" value="SWIM"/>
    <property type="match status" value="1"/>
</dbReference>
<dbReference type="InterPro" id="IPR004332">
    <property type="entry name" value="Transposase_MuDR"/>
</dbReference>
<dbReference type="InterPro" id="IPR007527">
    <property type="entry name" value="Znf_SWIM"/>
</dbReference>
<dbReference type="Pfam" id="PF03108">
    <property type="entry name" value="DBD_Tnp_Mut"/>
    <property type="match status" value="1"/>
</dbReference>
<evidence type="ECO:0000259" key="5">
    <source>
        <dbReference type="PROSITE" id="PS50966"/>
    </source>
</evidence>
<dbReference type="OMA" id="HLPWYCE"/>
<dbReference type="RefSeq" id="XP_069143815.1">
    <property type="nucleotide sequence ID" value="XM_069287714.1"/>
</dbReference>
<dbReference type="STRING" id="4081.A0A3Q7HI51"/>
<dbReference type="Gramene" id="Solyc08g008083.1.1">
    <property type="protein sequence ID" value="Solyc08g008083.1.1"/>
    <property type="gene ID" value="Solyc08g008083.1"/>
</dbReference>
<evidence type="ECO:0000313" key="7">
    <source>
        <dbReference type="Proteomes" id="UP000004994"/>
    </source>
</evidence>
<dbReference type="Proteomes" id="UP000004994">
    <property type="component" value="Chromosome 8"/>
</dbReference>
<proteinExistence type="predicted"/>
<dbReference type="KEGG" id="sly:101254714"/>
<dbReference type="SUPFAM" id="SSF54277">
    <property type="entry name" value="CAD &amp; PB1 domains"/>
    <property type="match status" value="1"/>
</dbReference>
<evidence type="ECO:0000256" key="2">
    <source>
        <dbReference type="ARBA" id="ARBA00022771"/>
    </source>
</evidence>
<dbReference type="RefSeq" id="XP_004244618.1">
    <property type="nucleotide sequence ID" value="XM_004244570.5"/>
</dbReference>
<dbReference type="EnsemblPlants" id="Solyc08g008083.1.1">
    <property type="protein sequence ID" value="Solyc08g008083.1.1"/>
    <property type="gene ID" value="Solyc08g008083.1"/>
</dbReference>
<keyword evidence="7" id="KW-1185">Reference proteome</keyword>
<keyword evidence="1" id="KW-0479">Metal-binding</keyword>
<organism evidence="6">
    <name type="scientific">Solanum lycopersicum</name>
    <name type="common">Tomato</name>
    <name type="synonym">Lycopersicon esculentum</name>
    <dbReference type="NCBI Taxonomy" id="4081"/>
    <lineage>
        <taxon>Eukaryota</taxon>
        <taxon>Viridiplantae</taxon>
        <taxon>Streptophyta</taxon>
        <taxon>Embryophyta</taxon>
        <taxon>Tracheophyta</taxon>
        <taxon>Spermatophyta</taxon>
        <taxon>Magnoliopsida</taxon>
        <taxon>eudicotyledons</taxon>
        <taxon>Gunneridae</taxon>
        <taxon>Pentapetalae</taxon>
        <taxon>asterids</taxon>
        <taxon>lamiids</taxon>
        <taxon>Solanales</taxon>
        <taxon>Solanaceae</taxon>
        <taxon>Solanoideae</taxon>
        <taxon>Solaneae</taxon>
        <taxon>Solanum</taxon>
        <taxon>Solanum subgen. Lycopersicon</taxon>
    </lineage>
</organism>
<keyword evidence="2 4" id="KW-0863">Zinc-finger</keyword>
<dbReference type="PROSITE" id="PS50966">
    <property type="entry name" value="ZF_SWIM"/>
    <property type="match status" value="1"/>
</dbReference>
<feature type="domain" description="SWIM-type" evidence="5">
    <location>
        <begin position="620"/>
        <end position="652"/>
    </location>
</feature>
<dbReference type="GeneID" id="101254714"/>
<dbReference type="AlphaFoldDB" id="A0A3Q7HI51"/>
<protein>
    <recommendedName>
        <fullName evidence="5">SWIM-type domain-containing protein</fullName>
    </recommendedName>
</protein>
<dbReference type="InterPro" id="IPR000270">
    <property type="entry name" value="PB1_dom"/>
</dbReference>
<dbReference type="PANTHER" id="PTHR31973:SF193">
    <property type="entry name" value="SWIM-TYPE DOMAIN-CONTAINING PROTEIN"/>
    <property type="match status" value="1"/>
</dbReference>
<dbReference type="Pfam" id="PF00564">
    <property type="entry name" value="PB1"/>
    <property type="match status" value="1"/>
</dbReference>
<dbReference type="PANTHER" id="PTHR31973">
    <property type="entry name" value="POLYPROTEIN, PUTATIVE-RELATED"/>
    <property type="match status" value="1"/>
</dbReference>
<keyword evidence="3" id="KW-0862">Zinc</keyword>
<sequence length="764" mass="86081">MASKKIIAICQSGGEFVTNNEDGSLTYVGGEAYALDLDNQTLLNDFKLEVAENFECGTDGMTIKYFLPGNKKTLITISKDKDLKRMINFFKDSEQVEVFIIAEESVALSTPNVSASRSSRTNISEPEHIPVIPMDMIHPDDLFQAPVEISTPGVYLSGNDEKHRKAAMQWENAITGVGQRFNSFSEFREALHKYSIAHGFTYKYKKNESRRVTAKCKSEGCAWSIYASKLPTTELICIKTMNPKHTCDGAAVKAGYRSTRGWMGNIIKEKLKVAPNYKPKDIANDIEREYGIQLNYSQARRAKEKAREQLQGSYREAYSQLPLLCEKIKETNPGSVAIVYAKDDSSFHRLFISFHASIAGFRQGCRPLLFLDSTLLYAKYQGTLLGAVGVDGNDGVFPLAFAVVDEETNDNWHWFLSELKSTVLMSCPITFVCDFQRGIRESLHEIFSEECHHGYCLRYLAEKLNNDLQGQFSHEARRLMIQDLYTAACAPTLESFERCAENIRAISPDAYDWVTRSEPDHWANALFGGARYGHLTSNFGQPFYDWVMEVNELPITQMVDVLRGKIMELIYTRRVESSQWATRLTPLMEEKLQSETSKAGSLHVLPSHGSTFEVRGESVDVVDIDQWDCSCKSWQLNGMPCCHAIAVFECIGRSPYDYCSRYFTTESYHVTYVESINPVPNLENPANGQVDAAVLITPPPSKRPPGRPKMKKVDAFDIVKRQMQCSKCKGLGHNKKTCGKVNKFEESDPLLLTGLETEDIEGTE</sequence>
<evidence type="ECO:0000256" key="4">
    <source>
        <dbReference type="PROSITE-ProRule" id="PRU00325"/>
    </source>
</evidence>
<gene>
    <name evidence="6" type="primary">LOC101254714</name>
</gene>
<dbReference type="SMART" id="SM00575">
    <property type="entry name" value="ZnF_PMZ"/>
    <property type="match status" value="1"/>
</dbReference>
<name>A0A3Q7HI51_SOLLC</name>
<accession>A0A3Q7HI51</accession>
<dbReference type="InParanoid" id="A0A3Q7HI51"/>
<dbReference type="Pfam" id="PF10551">
    <property type="entry name" value="MULE"/>
    <property type="match status" value="1"/>
</dbReference>
<dbReference type="GO" id="GO:0008270">
    <property type="term" value="F:zinc ion binding"/>
    <property type="evidence" value="ECO:0007669"/>
    <property type="project" value="UniProtKB-KW"/>
</dbReference>
<reference evidence="6" key="1">
    <citation type="journal article" date="2012" name="Nature">
        <title>The tomato genome sequence provides insights into fleshy fruit evolution.</title>
        <authorList>
            <consortium name="Tomato Genome Consortium"/>
        </authorList>
    </citation>
    <scope>NUCLEOTIDE SEQUENCE [LARGE SCALE GENOMIC DNA]</scope>
    <source>
        <strain evidence="6">cv. Heinz 1706</strain>
    </source>
</reference>